<reference evidence="21" key="1">
    <citation type="journal article" date="2018" name="Parasit. Vectors">
        <title>Spatio-temporal genetic structure of Anopheles gambiae in the Northwestern Lake Victoria Basin, Uganda: implications for genetic control trials in malaria endemic regions.</title>
        <authorList>
            <person name="Lukindu M."/>
            <person name="Bergey C.M."/>
            <person name="Wiltshire R.M."/>
            <person name="Small S.T."/>
            <person name="Bourke B.P."/>
            <person name="Kayondo J.K."/>
            <person name="Besansky N.J."/>
        </authorList>
    </citation>
    <scope>NUCLEOTIDE SEQUENCE</scope>
    <source>
        <strain evidence="21">KZI_O12</strain>
    </source>
</reference>
<feature type="domain" description="NADH:quinone oxidoreductase/Mrp antiporter transmembrane" evidence="18">
    <location>
        <begin position="108"/>
        <end position="392"/>
    </location>
</feature>
<feature type="transmembrane region" description="Helical" evidence="17">
    <location>
        <begin position="217"/>
        <end position="235"/>
    </location>
</feature>
<evidence type="ECO:0000256" key="3">
    <source>
        <dbReference type="ARBA" id="ARBA00012944"/>
    </source>
</evidence>
<feature type="transmembrane region" description="Helical" evidence="17">
    <location>
        <begin position="114"/>
        <end position="132"/>
    </location>
</feature>
<dbReference type="PANTHER" id="PTHR42829:SF2">
    <property type="entry name" value="NADH-UBIQUINONE OXIDOREDUCTASE CHAIN 5"/>
    <property type="match status" value="1"/>
</dbReference>
<evidence type="ECO:0000259" key="18">
    <source>
        <dbReference type="Pfam" id="PF00361"/>
    </source>
</evidence>
<keyword evidence="5 17" id="KW-0813">Transport</keyword>
<keyword evidence="11 17" id="KW-1133">Transmembrane helix</keyword>
<gene>
    <name evidence="21" type="primary">ND5</name>
</gene>
<feature type="transmembrane region" description="Helical" evidence="17">
    <location>
        <begin position="421"/>
        <end position="446"/>
    </location>
</feature>
<dbReference type="GO" id="GO:0042773">
    <property type="term" value="P:ATP synthesis coupled electron transport"/>
    <property type="evidence" value="ECO:0007669"/>
    <property type="project" value="InterPro"/>
</dbReference>
<feature type="transmembrane region" description="Helical" evidence="17">
    <location>
        <begin position="488"/>
        <end position="512"/>
    </location>
</feature>
<evidence type="ECO:0000256" key="4">
    <source>
        <dbReference type="ARBA" id="ARBA00021096"/>
    </source>
</evidence>
<dbReference type="VEuPathDB" id="VectorBase:AGAP028380"/>
<feature type="transmembrane region" description="Helical" evidence="17">
    <location>
        <begin position="247"/>
        <end position="267"/>
    </location>
</feature>
<feature type="transmembrane region" description="Helical" evidence="17">
    <location>
        <begin position="91"/>
        <end position="108"/>
    </location>
</feature>
<feature type="transmembrane region" description="Helical" evidence="17">
    <location>
        <begin position="58"/>
        <end position="79"/>
    </location>
</feature>
<comment type="function">
    <text evidence="1">Core subunit of the mitochondrial membrane respiratory chain NADH dehydrogenase (Complex I) that is believed to belong to the minimal assembly required for catalysis. Complex I functions in the transfer of electrons from NADH to the respiratory chain. The immediate electron acceptor for the enzyme is believed to be ubiquinone.</text>
</comment>
<protein>
    <recommendedName>
        <fullName evidence="4 17">NADH-ubiquinone oxidoreductase chain 5</fullName>
        <ecNumber evidence="3 17">7.1.1.2</ecNumber>
    </recommendedName>
</protein>
<evidence type="ECO:0000256" key="10">
    <source>
        <dbReference type="ARBA" id="ARBA00022982"/>
    </source>
</evidence>
<keyword evidence="7 17" id="KW-0812">Transmembrane</keyword>
<dbReference type="Pfam" id="PF00361">
    <property type="entry name" value="Proton_antipo_M"/>
    <property type="match status" value="1"/>
</dbReference>
<dbReference type="GO" id="GO:0005743">
    <property type="term" value="C:mitochondrial inner membrane"/>
    <property type="evidence" value="ECO:0007669"/>
    <property type="project" value="UniProtKB-SubCell"/>
</dbReference>
<feature type="transmembrane region" description="Helical" evidence="17">
    <location>
        <begin position="458"/>
        <end position="476"/>
    </location>
</feature>
<evidence type="ECO:0000256" key="6">
    <source>
        <dbReference type="ARBA" id="ARBA00022660"/>
    </source>
</evidence>
<evidence type="ECO:0000256" key="1">
    <source>
        <dbReference type="ARBA" id="ARBA00003257"/>
    </source>
</evidence>
<name>A0A343WLU5_ANOGA</name>
<evidence type="ECO:0000256" key="15">
    <source>
        <dbReference type="ARBA" id="ARBA00023136"/>
    </source>
</evidence>
<evidence type="ECO:0000259" key="19">
    <source>
        <dbReference type="Pfam" id="PF00662"/>
    </source>
</evidence>
<evidence type="ECO:0000256" key="14">
    <source>
        <dbReference type="ARBA" id="ARBA00023128"/>
    </source>
</evidence>
<evidence type="ECO:0000256" key="13">
    <source>
        <dbReference type="ARBA" id="ARBA00023075"/>
    </source>
</evidence>
<evidence type="ECO:0000256" key="11">
    <source>
        <dbReference type="ARBA" id="ARBA00022989"/>
    </source>
</evidence>
<keyword evidence="10" id="KW-0249">Electron transport</keyword>
<evidence type="ECO:0000259" key="20">
    <source>
        <dbReference type="Pfam" id="PF06455"/>
    </source>
</evidence>
<evidence type="ECO:0000256" key="5">
    <source>
        <dbReference type="ARBA" id="ARBA00022448"/>
    </source>
</evidence>
<keyword evidence="13 17" id="KW-0830">Ubiquinone</keyword>
<evidence type="ECO:0000313" key="21">
    <source>
        <dbReference type="EMBL" id="AWD29852.1"/>
    </source>
</evidence>
<proteinExistence type="inferred from homology"/>
<evidence type="ECO:0000256" key="7">
    <source>
        <dbReference type="ARBA" id="ARBA00022692"/>
    </source>
</evidence>
<dbReference type="GO" id="GO:0008137">
    <property type="term" value="F:NADH dehydrogenase (ubiquinone) activity"/>
    <property type="evidence" value="ECO:0007669"/>
    <property type="project" value="UniProtKB-EC"/>
</dbReference>
<keyword evidence="8" id="KW-0999">Mitochondrion inner membrane</keyword>
<dbReference type="Pfam" id="PF06455">
    <property type="entry name" value="NADH5_C"/>
    <property type="match status" value="1"/>
</dbReference>
<comment type="function">
    <text evidence="17">Core subunit of the mitochondrial membrane respiratory chain NADH dehydrogenase (Complex I) which catalyzes electron transfer from NADH through the respiratory chain, using ubiquinone as an electron acceptor. Essential for the catalytic activity and assembly of complex I.</text>
</comment>
<dbReference type="PRINTS" id="PR01434">
    <property type="entry name" value="NADHDHGNASE5"/>
</dbReference>
<geneLocation type="mitochondrion" evidence="21"/>
<keyword evidence="12 17" id="KW-0520">NAD</keyword>
<comment type="catalytic activity">
    <reaction evidence="16 17">
        <text>a ubiquinone + NADH + 5 H(+)(in) = a ubiquinol + NAD(+) + 4 H(+)(out)</text>
        <dbReference type="Rhea" id="RHEA:29091"/>
        <dbReference type="Rhea" id="RHEA-COMP:9565"/>
        <dbReference type="Rhea" id="RHEA-COMP:9566"/>
        <dbReference type="ChEBI" id="CHEBI:15378"/>
        <dbReference type="ChEBI" id="CHEBI:16389"/>
        <dbReference type="ChEBI" id="CHEBI:17976"/>
        <dbReference type="ChEBI" id="CHEBI:57540"/>
        <dbReference type="ChEBI" id="CHEBI:57945"/>
        <dbReference type="EC" id="7.1.1.2"/>
    </reaction>
</comment>
<feature type="transmembrane region" description="Helical" evidence="17">
    <location>
        <begin position="153"/>
        <end position="173"/>
    </location>
</feature>
<comment type="subcellular location">
    <subcellularLocation>
        <location evidence="2">Mitochondrion inner membrane</location>
        <topology evidence="2">Multi-pass membrane protein</topology>
    </subcellularLocation>
</comment>
<evidence type="ECO:0000256" key="2">
    <source>
        <dbReference type="ARBA" id="ARBA00004448"/>
    </source>
</evidence>
<dbReference type="PRINTS" id="PR01435">
    <property type="entry name" value="NPOXDRDTASE5"/>
</dbReference>
<organism evidence="21">
    <name type="scientific">Anopheles gambiae</name>
    <name type="common">African malaria mosquito</name>
    <dbReference type="NCBI Taxonomy" id="7165"/>
    <lineage>
        <taxon>Eukaryota</taxon>
        <taxon>Metazoa</taxon>
        <taxon>Ecdysozoa</taxon>
        <taxon>Arthropoda</taxon>
        <taxon>Hexapoda</taxon>
        <taxon>Insecta</taxon>
        <taxon>Pterygota</taxon>
        <taxon>Neoptera</taxon>
        <taxon>Endopterygota</taxon>
        <taxon>Diptera</taxon>
        <taxon>Nematocera</taxon>
        <taxon>Culicoidea</taxon>
        <taxon>Culicidae</taxon>
        <taxon>Anophelinae</taxon>
        <taxon>Anopheles</taxon>
    </lineage>
</organism>
<dbReference type="InterPro" id="IPR001750">
    <property type="entry name" value="ND/Mrp_TM"/>
</dbReference>
<evidence type="ECO:0000256" key="12">
    <source>
        <dbReference type="ARBA" id="ARBA00023027"/>
    </source>
</evidence>
<feature type="transmembrane region" description="Helical" evidence="17">
    <location>
        <begin position="179"/>
        <end position="196"/>
    </location>
</feature>
<feature type="domain" description="NADH dehydrogenase subunit 5 C-terminal" evidence="20">
    <location>
        <begin position="395"/>
        <end position="575"/>
    </location>
</feature>
<feature type="transmembrane region" description="Helical" evidence="17">
    <location>
        <begin position="560"/>
        <end position="579"/>
    </location>
</feature>
<dbReference type="PANTHER" id="PTHR42829">
    <property type="entry name" value="NADH-UBIQUINONE OXIDOREDUCTASE CHAIN 5"/>
    <property type="match status" value="1"/>
</dbReference>
<evidence type="ECO:0000256" key="16">
    <source>
        <dbReference type="ARBA" id="ARBA00049551"/>
    </source>
</evidence>
<dbReference type="AlphaFoldDB" id="A0A343WLU5"/>
<feature type="transmembrane region" description="Helical" evidence="17">
    <location>
        <begin position="298"/>
        <end position="320"/>
    </location>
</feature>
<feature type="domain" description="NADH-Ubiquinone oxidoreductase (complex I) chain 5 N-terminal" evidence="19">
    <location>
        <begin position="43"/>
        <end position="91"/>
    </location>
</feature>
<feature type="transmembrane region" description="Helical" evidence="17">
    <location>
        <begin position="375"/>
        <end position="400"/>
    </location>
</feature>
<accession>A0A343WLU5</accession>
<keyword evidence="9" id="KW-1278">Translocase</keyword>
<feature type="transmembrane region" description="Helical" evidence="17">
    <location>
        <begin position="12"/>
        <end position="38"/>
    </location>
</feature>
<sequence length="580" mass="66233">MNYLVNYCKISFYFLMSISLSLFLISLKFLLMDLVYFIEWEILSLQSMSIVMTFLFDWMSLMFMSFVLLISSLVIFYSNQYMEEDYNINRFILLVLMFVMSMMMLIISPNLISILLGWDGLGLVSYCLVIYFQNVKSYNAGMLTALSNRIGDVALLLAIAWMLNYGSWNYIFYLDMMKNNIEMMIIGGLVMLAAMTKSAQIPFSSWLPAAMAAPTPVSALVHSSTLVTAGVYLLIRFNDVLMNWWMAQFLLLVSGLTMFMAGLGANFEFDLKKIIALSTLSQLGLMMSILSMGFYKLAFFHLLTHALFKALLFMCAGSIIHNMKNSQDIRMMGSLSMSMPLTCSCFNVANLALCGMPFLAGFYSKDLILEMVMLSYVNVFSFFLFFFSTGLTVCYSFRLVYYSMTGDFNSSSLHPLNDSGWTMLFSICFLTVMAVIGGSMLSWLMFLNPAMICLPLEMKLLTLFVCIVGGLMGYLISDVKLFFTNKALYFYNFTNFVGSMWFMPVISTLGVINYPLKLGLYSYKSFDQGWSEFFGGQMVYSQLKNYSLYLQEFQSNSLKIYLLSYMLWFIILLMLVVLVN</sequence>
<keyword evidence="15 17" id="KW-0472">Membrane</keyword>
<dbReference type="Pfam" id="PF00662">
    <property type="entry name" value="Proton_antipo_N"/>
    <property type="match status" value="1"/>
</dbReference>
<dbReference type="InterPro" id="IPR010934">
    <property type="entry name" value="NADH_DH_su5_C"/>
</dbReference>
<feature type="transmembrane region" description="Helical" evidence="17">
    <location>
        <begin position="341"/>
        <end position="363"/>
    </location>
</feature>
<feature type="transmembrane region" description="Helical" evidence="17">
    <location>
        <begin position="274"/>
        <end position="292"/>
    </location>
</feature>
<keyword evidence="6" id="KW-0679">Respiratory chain</keyword>
<dbReference type="EC" id="7.1.1.2" evidence="3 17"/>
<evidence type="ECO:0000256" key="17">
    <source>
        <dbReference type="RuleBase" id="RU003404"/>
    </source>
</evidence>
<evidence type="ECO:0000256" key="9">
    <source>
        <dbReference type="ARBA" id="ARBA00022967"/>
    </source>
</evidence>
<keyword evidence="14 17" id="KW-0496">Mitochondrion</keyword>
<comment type="similarity">
    <text evidence="17">Belongs to the complex I subunit 5 family.</text>
</comment>
<dbReference type="VEuPathDB" id="VectorBase:AGAMI1_014507"/>
<evidence type="ECO:0000256" key="8">
    <source>
        <dbReference type="ARBA" id="ARBA00022792"/>
    </source>
</evidence>
<dbReference type="InterPro" id="IPR001516">
    <property type="entry name" value="Proton_antipo_N"/>
</dbReference>
<dbReference type="InterPro" id="IPR003945">
    <property type="entry name" value="NU5C-like"/>
</dbReference>
<dbReference type="EMBL" id="MG753724">
    <property type="protein sequence ID" value="AWD29852.1"/>
    <property type="molecule type" value="Genomic_DNA"/>
</dbReference>